<dbReference type="InterPro" id="IPR001810">
    <property type="entry name" value="F-box_dom"/>
</dbReference>
<reference evidence="3 4" key="1">
    <citation type="journal article" date="2019" name="Nat. Ecol. Evol.">
        <title>Megaphylogeny resolves global patterns of mushroom evolution.</title>
        <authorList>
            <person name="Varga T."/>
            <person name="Krizsan K."/>
            <person name="Foldi C."/>
            <person name="Dima B."/>
            <person name="Sanchez-Garcia M."/>
            <person name="Sanchez-Ramirez S."/>
            <person name="Szollosi G.J."/>
            <person name="Szarkandi J.G."/>
            <person name="Papp V."/>
            <person name="Albert L."/>
            <person name="Andreopoulos W."/>
            <person name="Angelini C."/>
            <person name="Antonin V."/>
            <person name="Barry K.W."/>
            <person name="Bougher N.L."/>
            <person name="Buchanan P."/>
            <person name="Buyck B."/>
            <person name="Bense V."/>
            <person name="Catcheside P."/>
            <person name="Chovatia M."/>
            <person name="Cooper J."/>
            <person name="Damon W."/>
            <person name="Desjardin D."/>
            <person name="Finy P."/>
            <person name="Geml J."/>
            <person name="Haridas S."/>
            <person name="Hughes K."/>
            <person name="Justo A."/>
            <person name="Karasinski D."/>
            <person name="Kautmanova I."/>
            <person name="Kiss B."/>
            <person name="Kocsube S."/>
            <person name="Kotiranta H."/>
            <person name="LaButti K.M."/>
            <person name="Lechner B.E."/>
            <person name="Liimatainen K."/>
            <person name="Lipzen A."/>
            <person name="Lukacs Z."/>
            <person name="Mihaltcheva S."/>
            <person name="Morgado L.N."/>
            <person name="Niskanen T."/>
            <person name="Noordeloos M.E."/>
            <person name="Ohm R.A."/>
            <person name="Ortiz-Santana B."/>
            <person name="Ovrebo C."/>
            <person name="Racz N."/>
            <person name="Riley R."/>
            <person name="Savchenko A."/>
            <person name="Shiryaev A."/>
            <person name="Soop K."/>
            <person name="Spirin V."/>
            <person name="Szebenyi C."/>
            <person name="Tomsovsky M."/>
            <person name="Tulloss R.E."/>
            <person name="Uehling J."/>
            <person name="Grigoriev I.V."/>
            <person name="Vagvolgyi C."/>
            <person name="Papp T."/>
            <person name="Martin F.M."/>
            <person name="Miettinen O."/>
            <person name="Hibbett D.S."/>
            <person name="Nagy L.G."/>
        </authorList>
    </citation>
    <scope>NUCLEOTIDE SEQUENCE [LARGE SCALE GENOMIC DNA]</scope>
    <source>
        <strain evidence="3 4">FP101781</strain>
    </source>
</reference>
<feature type="domain" description="F-box" evidence="2">
    <location>
        <begin position="74"/>
        <end position="119"/>
    </location>
</feature>
<organism evidence="3 4">
    <name type="scientific">Coprinellus micaceus</name>
    <name type="common">Glistening ink-cap mushroom</name>
    <name type="synonym">Coprinus micaceus</name>
    <dbReference type="NCBI Taxonomy" id="71717"/>
    <lineage>
        <taxon>Eukaryota</taxon>
        <taxon>Fungi</taxon>
        <taxon>Dikarya</taxon>
        <taxon>Basidiomycota</taxon>
        <taxon>Agaricomycotina</taxon>
        <taxon>Agaricomycetes</taxon>
        <taxon>Agaricomycetidae</taxon>
        <taxon>Agaricales</taxon>
        <taxon>Agaricineae</taxon>
        <taxon>Psathyrellaceae</taxon>
        <taxon>Coprinellus</taxon>
    </lineage>
</organism>
<accession>A0A4Y7U175</accession>
<dbReference type="OrthoDB" id="2823598at2759"/>
<sequence length="119" mass="13463">MTPARPEFHLALSQLATTNDAPSTQDAAFLREVVDGLDVEADEIRTQLQALEEKLQVVERNRKFFKPMLSPVRRVPLEILGDIFALIVEMDPFLNDALATLCLVCKSWRRAALGMPKLW</sequence>
<proteinExistence type="predicted"/>
<keyword evidence="1" id="KW-0175">Coiled coil</keyword>
<gene>
    <name evidence="3" type="ORF">FA13DRAFT_1618671</name>
</gene>
<evidence type="ECO:0000259" key="2">
    <source>
        <dbReference type="Pfam" id="PF12937"/>
    </source>
</evidence>
<evidence type="ECO:0000313" key="4">
    <source>
        <dbReference type="Proteomes" id="UP000298030"/>
    </source>
</evidence>
<dbReference type="Pfam" id="PF12937">
    <property type="entry name" value="F-box-like"/>
    <property type="match status" value="1"/>
</dbReference>
<feature type="non-terminal residue" evidence="3">
    <location>
        <position position="119"/>
    </location>
</feature>
<evidence type="ECO:0000313" key="3">
    <source>
        <dbReference type="EMBL" id="TEB40183.1"/>
    </source>
</evidence>
<dbReference type="AlphaFoldDB" id="A0A4Y7U175"/>
<dbReference type="EMBL" id="QPFP01000001">
    <property type="protein sequence ID" value="TEB40183.1"/>
    <property type="molecule type" value="Genomic_DNA"/>
</dbReference>
<protein>
    <recommendedName>
        <fullName evidence="2">F-box domain-containing protein</fullName>
    </recommendedName>
</protein>
<feature type="coiled-coil region" evidence="1">
    <location>
        <begin position="34"/>
        <end position="61"/>
    </location>
</feature>
<keyword evidence="4" id="KW-1185">Reference proteome</keyword>
<dbReference type="Proteomes" id="UP000298030">
    <property type="component" value="Unassembled WGS sequence"/>
</dbReference>
<evidence type="ECO:0000256" key="1">
    <source>
        <dbReference type="SAM" id="Coils"/>
    </source>
</evidence>
<name>A0A4Y7U175_COPMI</name>
<comment type="caution">
    <text evidence="3">The sequence shown here is derived from an EMBL/GenBank/DDBJ whole genome shotgun (WGS) entry which is preliminary data.</text>
</comment>